<evidence type="ECO:0000259" key="2">
    <source>
        <dbReference type="Pfam" id="PF00651"/>
    </source>
</evidence>
<sequence length="318" mass="36587">MGSAISTNLFPYSIVTNVSDFVRGTKRKLSERDGQDDLEKVIEIAMHTPKRKKVETTAQYIYQALFSLKKSPYFASMFGGGWLETEKNSITIDIIDPLITINSLKIVFGSLYCDEIILNPVEVIPILATATMFQLDGIIDKCREVMLETINPKTALDYYMAGCQYGDNKLKDSCIRWFLINLMGHYYNLNQLEQLRLIPTPLMIKLISHPDLCVMKTEITLYVLLTQWMYLQLHQDEAASVTSLDISNFFMSRKGETPFLLTEEGQTFVCVFQNLRLQHLISHHMDVELLLKDNVLPRGWIHNVVLKQWRAYGCRIVT</sequence>
<dbReference type="PANTHER" id="PTHR23231">
    <property type="entry name" value="GERM CELL-LESS PROTEIN"/>
    <property type="match status" value="1"/>
</dbReference>
<evidence type="ECO:0000313" key="3">
    <source>
        <dbReference type="EMBL" id="KAK9718082.1"/>
    </source>
</evidence>
<feature type="domain" description="BTB" evidence="2">
    <location>
        <begin position="70"/>
        <end position="148"/>
    </location>
</feature>
<reference evidence="3 4" key="1">
    <citation type="journal article" date="2024" name="BMC Genomics">
        <title>De novo assembly and annotation of Popillia japonica's genome with initial clues to its potential as an invasive pest.</title>
        <authorList>
            <person name="Cucini C."/>
            <person name="Boschi S."/>
            <person name="Funari R."/>
            <person name="Cardaioli E."/>
            <person name="Iannotti N."/>
            <person name="Marturano G."/>
            <person name="Paoli F."/>
            <person name="Bruttini M."/>
            <person name="Carapelli A."/>
            <person name="Frati F."/>
            <person name="Nardi F."/>
        </authorList>
    </citation>
    <scope>NUCLEOTIDE SEQUENCE [LARGE SCALE GENOMIC DNA]</scope>
    <source>
        <strain evidence="3">DMR45628</strain>
    </source>
</reference>
<keyword evidence="1" id="KW-0217">Developmental protein</keyword>
<dbReference type="SUPFAM" id="SSF54695">
    <property type="entry name" value="POZ domain"/>
    <property type="match status" value="1"/>
</dbReference>
<dbReference type="Gene3D" id="3.30.710.10">
    <property type="entry name" value="Potassium Channel Kv1.1, Chain A"/>
    <property type="match status" value="1"/>
</dbReference>
<name>A0AAW1KI16_POPJA</name>
<accession>A0AAW1KI16</accession>
<dbReference type="PANTHER" id="PTHR23231:SF17">
    <property type="entry name" value="BTB DOMAIN-CONTAINING PROTEIN"/>
    <property type="match status" value="1"/>
</dbReference>
<keyword evidence="4" id="KW-1185">Reference proteome</keyword>
<dbReference type="InterPro" id="IPR043380">
    <property type="entry name" value="Gcl-like"/>
</dbReference>
<dbReference type="GO" id="GO:0007281">
    <property type="term" value="P:germ cell development"/>
    <property type="evidence" value="ECO:0007669"/>
    <property type="project" value="InterPro"/>
</dbReference>
<dbReference type="AlphaFoldDB" id="A0AAW1KI16"/>
<proteinExistence type="predicted"/>
<organism evidence="3 4">
    <name type="scientific">Popillia japonica</name>
    <name type="common">Japanese beetle</name>
    <dbReference type="NCBI Taxonomy" id="7064"/>
    <lineage>
        <taxon>Eukaryota</taxon>
        <taxon>Metazoa</taxon>
        <taxon>Ecdysozoa</taxon>
        <taxon>Arthropoda</taxon>
        <taxon>Hexapoda</taxon>
        <taxon>Insecta</taxon>
        <taxon>Pterygota</taxon>
        <taxon>Neoptera</taxon>
        <taxon>Endopterygota</taxon>
        <taxon>Coleoptera</taxon>
        <taxon>Polyphaga</taxon>
        <taxon>Scarabaeiformia</taxon>
        <taxon>Scarabaeidae</taxon>
        <taxon>Rutelinae</taxon>
        <taxon>Popillia</taxon>
    </lineage>
</organism>
<dbReference type="InterPro" id="IPR011333">
    <property type="entry name" value="SKP1/BTB/POZ_sf"/>
</dbReference>
<dbReference type="Proteomes" id="UP001458880">
    <property type="component" value="Unassembled WGS sequence"/>
</dbReference>
<evidence type="ECO:0000256" key="1">
    <source>
        <dbReference type="ARBA" id="ARBA00022473"/>
    </source>
</evidence>
<dbReference type="EMBL" id="JASPKY010000232">
    <property type="protein sequence ID" value="KAK9718082.1"/>
    <property type="molecule type" value="Genomic_DNA"/>
</dbReference>
<comment type="caution">
    <text evidence="3">The sequence shown here is derived from an EMBL/GenBank/DDBJ whole genome shotgun (WGS) entry which is preliminary data.</text>
</comment>
<dbReference type="Pfam" id="PF00651">
    <property type="entry name" value="BTB"/>
    <property type="match status" value="1"/>
</dbReference>
<evidence type="ECO:0000313" key="4">
    <source>
        <dbReference type="Proteomes" id="UP001458880"/>
    </source>
</evidence>
<protein>
    <submittedName>
        <fullName evidence="3">BTB/POZ domain</fullName>
    </submittedName>
</protein>
<gene>
    <name evidence="3" type="ORF">QE152_g23398</name>
</gene>
<dbReference type="InterPro" id="IPR000210">
    <property type="entry name" value="BTB/POZ_dom"/>
</dbReference>